<protein>
    <recommendedName>
        <fullName evidence="3">NACHT domain-containing protein</fullName>
    </recommendedName>
</protein>
<keyword evidence="2" id="KW-1185">Reference proteome</keyword>
<reference evidence="1 2" key="1">
    <citation type="submission" date="2014-04" db="EMBL/GenBank/DDBJ databases">
        <title>Evolutionary Origins and Diversification of the Mycorrhizal Mutualists.</title>
        <authorList>
            <consortium name="DOE Joint Genome Institute"/>
            <consortium name="Mycorrhizal Genomics Consortium"/>
            <person name="Kohler A."/>
            <person name="Kuo A."/>
            <person name="Nagy L.G."/>
            <person name="Floudas D."/>
            <person name="Copeland A."/>
            <person name="Barry K.W."/>
            <person name="Cichocki N."/>
            <person name="Veneault-Fourrey C."/>
            <person name="LaButti K."/>
            <person name="Lindquist E.A."/>
            <person name="Lipzen A."/>
            <person name="Lundell T."/>
            <person name="Morin E."/>
            <person name="Murat C."/>
            <person name="Riley R."/>
            <person name="Ohm R."/>
            <person name="Sun H."/>
            <person name="Tunlid A."/>
            <person name="Henrissat B."/>
            <person name="Grigoriev I.V."/>
            <person name="Hibbett D.S."/>
            <person name="Martin F."/>
        </authorList>
    </citation>
    <scope>NUCLEOTIDE SEQUENCE [LARGE SCALE GENOMIC DNA]</scope>
    <source>
        <strain evidence="1 2">Koide BX008</strain>
    </source>
</reference>
<evidence type="ECO:0000313" key="2">
    <source>
        <dbReference type="Proteomes" id="UP000054549"/>
    </source>
</evidence>
<dbReference type="OrthoDB" id="194358at2759"/>
<dbReference type="EMBL" id="KN818224">
    <property type="protein sequence ID" value="KIL70452.1"/>
    <property type="molecule type" value="Genomic_DNA"/>
</dbReference>
<sequence length="94" mass="11102">MVIDGVDEYTDERMLGQFPRVLVQAGEEPVRFIIICSRPERPRIHAILGRYRQPENAQLPRQNLEDAEFRAQVHPYWRDSDKSDHWDYSDSSDS</sequence>
<name>A0A0C2X7Y1_AMAMK</name>
<organism evidence="1 2">
    <name type="scientific">Amanita muscaria (strain Koide BX008)</name>
    <dbReference type="NCBI Taxonomy" id="946122"/>
    <lineage>
        <taxon>Eukaryota</taxon>
        <taxon>Fungi</taxon>
        <taxon>Dikarya</taxon>
        <taxon>Basidiomycota</taxon>
        <taxon>Agaricomycotina</taxon>
        <taxon>Agaricomycetes</taxon>
        <taxon>Agaricomycetidae</taxon>
        <taxon>Agaricales</taxon>
        <taxon>Pluteineae</taxon>
        <taxon>Amanitaceae</taxon>
        <taxon>Amanita</taxon>
    </lineage>
</organism>
<dbReference type="Proteomes" id="UP000054549">
    <property type="component" value="Unassembled WGS sequence"/>
</dbReference>
<evidence type="ECO:0008006" key="3">
    <source>
        <dbReference type="Google" id="ProtNLM"/>
    </source>
</evidence>
<dbReference type="InParanoid" id="A0A0C2X7Y1"/>
<proteinExistence type="predicted"/>
<dbReference type="HOGENOM" id="CLU_2385683_0_0_1"/>
<accession>A0A0C2X7Y1</accession>
<evidence type="ECO:0000313" key="1">
    <source>
        <dbReference type="EMBL" id="KIL70452.1"/>
    </source>
</evidence>
<gene>
    <name evidence="1" type="ORF">M378DRAFT_156594</name>
</gene>
<dbReference type="AlphaFoldDB" id="A0A0C2X7Y1"/>